<evidence type="ECO:0000256" key="5">
    <source>
        <dbReference type="SAM" id="MobiDB-lite"/>
    </source>
</evidence>
<evidence type="ECO:0000256" key="4">
    <source>
        <dbReference type="ARBA" id="ARBA00023136"/>
    </source>
</evidence>
<dbReference type="PANTHER" id="PTHR10806">
    <property type="entry name" value="SIGNAL PEPTIDASE COMPLEX CATALYTIC SUBUNIT SEC11"/>
    <property type="match status" value="1"/>
</dbReference>
<dbReference type="Proteomes" id="UP001596442">
    <property type="component" value="Unassembled WGS sequence"/>
</dbReference>
<accession>A0ABD5S9A9</accession>
<feature type="region of interest" description="Disordered" evidence="5">
    <location>
        <begin position="284"/>
        <end position="378"/>
    </location>
</feature>
<keyword evidence="8" id="KW-1185">Reference proteome</keyword>
<dbReference type="GO" id="GO:0016020">
    <property type="term" value="C:membrane"/>
    <property type="evidence" value="ECO:0007669"/>
    <property type="project" value="UniProtKB-SubCell"/>
</dbReference>
<comment type="subcellular location">
    <subcellularLocation>
        <location evidence="1">Membrane</location>
    </subcellularLocation>
</comment>
<organism evidence="7 8">
    <name type="scientific">Halorubrum tibetense</name>
    <dbReference type="NCBI Taxonomy" id="175631"/>
    <lineage>
        <taxon>Archaea</taxon>
        <taxon>Methanobacteriati</taxon>
        <taxon>Methanobacteriota</taxon>
        <taxon>Stenosarchaea group</taxon>
        <taxon>Halobacteria</taxon>
        <taxon>Halobacteriales</taxon>
        <taxon>Haloferacaceae</taxon>
        <taxon>Halorubrum</taxon>
    </lineage>
</organism>
<keyword evidence="7" id="KW-0378">Hydrolase</keyword>
<keyword evidence="2 6" id="KW-0812">Transmembrane</keyword>
<keyword evidence="3 6" id="KW-1133">Transmembrane helix</keyword>
<dbReference type="NCBIfam" id="TIGR02228">
    <property type="entry name" value="sigpep_I_arch"/>
    <property type="match status" value="1"/>
</dbReference>
<dbReference type="InterPro" id="IPR036286">
    <property type="entry name" value="LexA/Signal_pep-like_sf"/>
</dbReference>
<dbReference type="EMBL" id="JBHSWW010000053">
    <property type="protein sequence ID" value="MFC6752971.1"/>
    <property type="molecule type" value="Genomic_DNA"/>
</dbReference>
<protein>
    <submittedName>
        <fullName evidence="7">Signal peptidase I</fullName>
        <ecNumber evidence="7">3.4.21.89</ecNumber>
    </submittedName>
</protein>
<feature type="compositionally biased region" description="Polar residues" evidence="5">
    <location>
        <begin position="321"/>
        <end position="333"/>
    </location>
</feature>
<feature type="transmembrane region" description="Helical" evidence="6">
    <location>
        <begin position="131"/>
        <end position="158"/>
    </location>
</feature>
<dbReference type="InterPro" id="IPR019533">
    <property type="entry name" value="Peptidase_S26"/>
</dbReference>
<evidence type="ECO:0000256" key="2">
    <source>
        <dbReference type="ARBA" id="ARBA00022692"/>
    </source>
</evidence>
<dbReference type="RefSeq" id="WP_379780164.1">
    <property type="nucleotide sequence ID" value="NZ_JBHSWW010000053.1"/>
</dbReference>
<feature type="compositionally biased region" description="Acidic residues" evidence="5">
    <location>
        <begin position="292"/>
        <end position="307"/>
    </location>
</feature>
<feature type="transmembrane region" description="Helical" evidence="6">
    <location>
        <begin position="232"/>
        <end position="251"/>
    </location>
</feature>
<evidence type="ECO:0000256" key="6">
    <source>
        <dbReference type="SAM" id="Phobius"/>
    </source>
</evidence>
<name>A0ABD5S9A9_9EURY</name>
<evidence type="ECO:0000256" key="3">
    <source>
        <dbReference type="ARBA" id="ARBA00022989"/>
    </source>
</evidence>
<dbReference type="CDD" id="cd06530">
    <property type="entry name" value="S26_SPase_I"/>
    <property type="match status" value="1"/>
</dbReference>
<evidence type="ECO:0000256" key="1">
    <source>
        <dbReference type="ARBA" id="ARBA00004370"/>
    </source>
</evidence>
<evidence type="ECO:0000313" key="7">
    <source>
        <dbReference type="EMBL" id="MFC6752971.1"/>
    </source>
</evidence>
<proteinExistence type="predicted"/>
<sequence>MTTATRFKTIANVLGLLLLIALVAPFVVYAVPAVVGAEYSFVVLTASMTPAIAPGDVVIVDERDPASIAEGDVITFLRGDNEVPVTHRVIGVESAGGGVAFETQGDANDVADASLVPGGNVLGVVMITIPYIGYVIQFAASPAGFVALVVIPFGLLAVSELWSLYRARTGHGAANGGDAEPAGADAEPDGDQVTDAGVAAGGTAAGGAAATGGATDVGAATDEGFVVTVRTVQGAVGVLLAVVPYAVYIAYTLRTGLTIGVATGATMGLLAGVVLLVTAGSGSEAASATTDEPGDGGDDPDDPDSDVAEVVAGDPTDVDGDSNTNVNAGTNTDADAGENAGAGSEPAVDDSWPSASGLFDDPVIEPAADGGATNEAER</sequence>
<dbReference type="AlphaFoldDB" id="A0ABD5S9A9"/>
<dbReference type="SUPFAM" id="SSF51306">
    <property type="entry name" value="LexA/Signal peptidase"/>
    <property type="match status" value="1"/>
</dbReference>
<comment type="caution">
    <text evidence="7">The sequence shown here is derived from an EMBL/GenBank/DDBJ whole genome shotgun (WGS) entry which is preliminary data.</text>
</comment>
<evidence type="ECO:0000313" key="8">
    <source>
        <dbReference type="Proteomes" id="UP001596442"/>
    </source>
</evidence>
<reference evidence="7 8" key="1">
    <citation type="journal article" date="2019" name="Int. J. Syst. Evol. Microbiol.">
        <title>The Global Catalogue of Microorganisms (GCM) 10K type strain sequencing project: providing services to taxonomists for standard genome sequencing and annotation.</title>
        <authorList>
            <consortium name="The Broad Institute Genomics Platform"/>
            <consortium name="The Broad Institute Genome Sequencing Center for Infectious Disease"/>
            <person name="Wu L."/>
            <person name="Ma J."/>
        </authorList>
    </citation>
    <scope>NUCLEOTIDE SEQUENCE [LARGE SCALE GENOMIC DNA]</scope>
    <source>
        <strain evidence="7 8">CGMCC 1.3239</strain>
    </source>
</reference>
<keyword evidence="4 6" id="KW-0472">Membrane</keyword>
<dbReference type="EC" id="3.4.21.89" evidence="7"/>
<dbReference type="PANTHER" id="PTHR10806:SF6">
    <property type="entry name" value="SIGNAL PEPTIDASE COMPLEX CATALYTIC SUBUNIT SEC11"/>
    <property type="match status" value="1"/>
</dbReference>
<dbReference type="GO" id="GO:0009003">
    <property type="term" value="F:signal peptidase activity"/>
    <property type="evidence" value="ECO:0007669"/>
    <property type="project" value="UniProtKB-EC"/>
</dbReference>
<dbReference type="InterPro" id="IPR001733">
    <property type="entry name" value="Peptidase_S26B"/>
</dbReference>
<feature type="transmembrane region" description="Helical" evidence="6">
    <location>
        <begin position="257"/>
        <end position="277"/>
    </location>
</feature>
<gene>
    <name evidence="7" type="ORF">ACFQEU_05750</name>
</gene>